<dbReference type="Pfam" id="PF08448">
    <property type="entry name" value="PAS_4"/>
    <property type="match status" value="1"/>
</dbReference>
<evidence type="ECO:0000256" key="12">
    <source>
        <dbReference type="ARBA" id="ARBA00022840"/>
    </source>
</evidence>
<gene>
    <name evidence="18" type="ORF">OCL97_04565</name>
</gene>
<dbReference type="InterPro" id="IPR013656">
    <property type="entry name" value="PAS_4"/>
</dbReference>
<evidence type="ECO:0000256" key="8">
    <source>
        <dbReference type="ARBA" id="ARBA00022679"/>
    </source>
</evidence>
<keyword evidence="4" id="KW-0597">Phosphoprotein</keyword>
<evidence type="ECO:0000256" key="4">
    <source>
        <dbReference type="ARBA" id="ARBA00022553"/>
    </source>
</evidence>
<dbReference type="SMART" id="SM00911">
    <property type="entry name" value="HWE_HK"/>
    <property type="match status" value="1"/>
</dbReference>
<dbReference type="InterPro" id="IPR013655">
    <property type="entry name" value="PAS_fold_3"/>
</dbReference>
<dbReference type="Pfam" id="PF07536">
    <property type="entry name" value="HWE_HK"/>
    <property type="match status" value="1"/>
</dbReference>
<dbReference type="NCBIfam" id="TIGR00229">
    <property type="entry name" value="sensory_box"/>
    <property type="match status" value="3"/>
</dbReference>
<accession>A0ABW6CKF3</accession>
<evidence type="ECO:0000256" key="2">
    <source>
        <dbReference type="ARBA" id="ARBA00012438"/>
    </source>
</evidence>
<dbReference type="EMBL" id="JAOTJD010000005">
    <property type="protein sequence ID" value="MFD3263239.1"/>
    <property type="molecule type" value="Genomic_DNA"/>
</dbReference>
<protein>
    <recommendedName>
        <fullName evidence="2">histidine kinase</fullName>
        <ecNumber evidence="2">2.7.13.3</ecNumber>
    </recommendedName>
</protein>
<dbReference type="Pfam" id="PF08447">
    <property type="entry name" value="PAS_3"/>
    <property type="match status" value="2"/>
</dbReference>
<evidence type="ECO:0000256" key="11">
    <source>
        <dbReference type="ARBA" id="ARBA00022777"/>
    </source>
</evidence>
<evidence type="ECO:0000256" key="6">
    <source>
        <dbReference type="ARBA" id="ARBA00022630"/>
    </source>
</evidence>
<keyword evidence="9" id="KW-0677">Repeat</keyword>
<keyword evidence="6" id="KW-0285">Flavoprotein</keyword>
<evidence type="ECO:0000259" key="16">
    <source>
        <dbReference type="PROSITE" id="PS50112"/>
    </source>
</evidence>
<evidence type="ECO:0000259" key="17">
    <source>
        <dbReference type="PROSITE" id="PS50113"/>
    </source>
</evidence>
<evidence type="ECO:0000256" key="1">
    <source>
        <dbReference type="ARBA" id="ARBA00000085"/>
    </source>
</evidence>
<evidence type="ECO:0000256" key="13">
    <source>
        <dbReference type="ARBA" id="ARBA00022991"/>
    </source>
</evidence>
<organism evidence="18 19">
    <name type="scientific">Phenylobacterium ferrooxidans</name>
    <dbReference type="NCBI Taxonomy" id="2982689"/>
    <lineage>
        <taxon>Bacteria</taxon>
        <taxon>Pseudomonadati</taxon>
        <taxon>Pseudomonadota</taxon>
        <taxon>Alphaproteobacteria</taxon>
        <taxon>Caulobacterales</taxon>
        <taxon>Caulobacteraceae</taxon>
        <taxon>Phenylobacterium</taxon>
    </lineage>
</organism>
<evidence type="ECO:0000256" key="3">
    <source>
        <dbReference type="ARBA" id="ARBA00022543"/>
    </source>
</evidence>
<keyword evidence="7" id="KW-0288">FMN</keyword>
<evidence type="ECO:0000256" key="9">
    <source>
        <dbReference type="ARBA" id="ARBA00022737"/>
    </source>
</evidence>
<dbReference type="InterPro" id="IPR036890">
    <property type="entry name" value="HATPase_C_sf"/>
</dbReference>
<evidence type="ECO:0000256" key="7">
    <source>
        <dbReference type="ARBA" id="ARBA00022643"/>
    </source>
</evidence>
<reference evidence="18 19" key="1">
    <citation type="submission" date="2022-09" db="EMBL/GenBank/DDBJ databases">
        <title>New species of Phenylobacterium.</title>
        <authorList>
            <person name="Mieszkin S."/>
        </authorList>
    </citation>
    <scope>NUCLEOTIDE SEQUENCE [LARGE SCALE GENOMIC DNA]</scope>
    <source>
        <strain evidence="18 19">HK31-G</strain>
    </source>
</reference>
<evidence type="ECO:0000256" key="14">
    <source>
        <dbReference type="ARBA" id="ARBA00023026"/>
    </source>
</evidence>
<dbReference type="PROSITE" id="PS50113">
    <property type="entry name" value="PAC"/>
    <property type="match status" value="2"/>
</dbReference>
<dbReference type="Gene3D" id="3.30.450.20">
    <property type="entry name" value="PAS domain"/>
    <property type="match status" value="3"/>
</dbReference>
<dbReference type="PROSITE" id="PS50112">
    <property type="entry name" value="PAS"/>
    <property type="match status" value="2"/>
</dbReference>
<dbReference type="InterPro" id="IPR011102">
    <property type="entry name" value="Sig_transdc_His_kinase_HWE"/>
</dbReference>
<keyword evidence="13" id="KW-0157">Chromophore</keyword>
<dbReference type="EC" id="2.7.13.3" evidence="2"/>
<dbReference type="InterPro" id="IPR001610">
    <property type="entry name" value="PAC"/>
</dbReference>
<evidence type="ECO:0000256" key="15">
    <source>
        <dbReference type="ARBA" id="ARBA00023170"/>
    </source>
</evidence>
<dbReference type="PANTHER" id="PTHR41523">
    <property type="entry name" value="TWO-COMPONENT SYSTEM SENSOR PROTEIN"/>
    <property type="match status" value="1"/>
</dbReference>
<keyword evidence="12" id="KW-0067">ATP-binding</keyword>
<keyword evidence="14" id="KW-0843">Virulence</keyword>
<evidence type="ECO:0000313" key="19">
    <source>
        <dbReference type="Proteomes" id="UP001598130"/>
    </source>
</evidence>
<dbReference type="SMART" id="SM00091">
    <property type="entry name" value="PAS"/>
    <property type="match status" value="3"/>
</dbReference>
<dbReference type="InterPro" id="IPR000014">
    <property type="entry name" value="PAS"/>
</dbReference>
<comment type="caution">
    <text evidence="18">The sequence shown here is derived from an EMBL/GenBank/DDBJ whole genome shotgun (WGS) entry which is preliminary data.</text>
</comment>
<evidence type="ECO:0000313" key="18">
    <source>
        <dbReference type="EMBL" id="MFD3263239.1"/>
    </source>
</evidence>
<dbReference type="SUPFAM" id="SSF55874">
    <property type="entry name" value="ATPase domain of HSP90 chaperone/DNA topoisomerase II/histidine kinase"/>
    <property type="match status" value="1"/>
</dbReference>
<dbReference type="Proteomes" id="UP001598130">
    <property type="component" value="Unassembled WGS sequence"/>
</dbReference>
<feature type="domain" description="PAC" evidence="17">
    <location>
        <begin position="337"/>
        <end position="389"/>
    </location>
</feature>
<evidence type="ECO:0000256" key="10">
    <source>
        <dbReference type="ARBA" id="ARBA00022741"/>
    </source>
</evidence>
<dbReference type="SMART" id="SM00086">
    <property type="entry name" value="PAC"/>
    <property type="match status" value="2"/>
</dbReference>
<dbReference type="RefSeq" id="WP_377368019.1">
    <property type="nucleotide sequence ID" value="NZ_JAOTJD010000005.1"/>
</dbReference>
<dbReference type="InterPro" id="IPR035965">
    <property type="entry name" value="PAS-like_dom_sf"/>
</dbReference>
<dbReference type="InterPro" id="IPR000700">
    <property type="entry name" value="PAS-assoc_C"/>
</dbReference>
<keyword evidence="10" id="KW-0547">Nucleotide-binding</keyword>
<dbReference type="SUPFAM" id="SSF55785">
    <property type="entry name" value="PYP-like sensor domain (PAS domain)"/>
    <property type="match status" value="3"/>
</dbReference>
<feature type="domain" description="PAC" evidence="17">
    <location>
        <begin position="210"/>
        <end position="263"/>
    </location>
</feature>
<dbReference type="Gene3D" id="2.10.70.100">
    <property type="match status" value="2"/>
</dbReference>
<dbReference type="Gene3D" id="3.30.565.10">
    <property type="entry name" value="Histidine kinase-like ATPase, C-terminal domain"/>
    <property type="match status" value="1"/>
</dbReference>
<feature type="domain" description="PAS" evidence="16">
    <location>
        <begin position="134"/>
        <end position="205"/>
    </location>
</feature>
<proteinExistence type="predicted"/>
<keyword evidence="15" id="KW-0675">Receptor</keyword>
<keyword evidence="8" id="KW-0808">Transferase</keyword>
<keyword evidence="11" id="KW-0418">Kinase</keyword>
<keyword evidence="19" id="KW-1185">Reference proteome</keyword>
<evidence type="ECO:0000256" key="5">
    <source>
        <dbReference type="ARBA" id="ARBA00022606"/>
    </source>
</evidence>
<name>A0ABW6CKF3_9CAUL</name>
<keyword evidence="5" id="KW-0716">Sensory transduction</keyword>
<sequence>MNDPGPSTRPEDGANEARLEAVLESISVGFYALDRDWRYVVFNRAAEEYFGVSRGELIGKAMWDVFPQGRGGVFERACVRAMDERIASRFEIPSRARAGRMVELRILPMRDAGIAVSLSDITERRRTEDALRASEARLELATQASRLGVWEWNIVTGEMIVSARAREIWGFAPEQVVEIEDIPRAAHPEDEPGILALSRRAMDPEVRDASPYEYRIPQPDGAMRWVRAQGEPVFDPESGAAVRYVGTVADITAERTAAQDLRESEARLRLAMEAGGMAVFLLTGGGLQGSPELNRLLGLAADAEPTMEEINAGYYPGELERMQEAYREAVASQARKVEIEYRYVWPDGQVRWLMVRAEINLRADGEPQSVLGVILDITERRESEERLKLLAREVDHRANNLLTVVQATVALTSAPTPDALKDIITGRVRALAHAHQLISEARWRGAELRRLVEEELRPYRLGAEGRVRFGGPDVTLSPQVAQSAAMALHELATNAAKYGALSRATGEVSVTWTLEGEQVTLDWAETGGPAVVAPTRRGLGLNMLQRTLGGGVGGHAVLDWRESGLMARLSLPLSQPR</sequence>
<dbReference type="CDD" id="cd00130">
    <property type="entry name" value="PAS"/>
    <property type="match status" value="3"/>
</dbReference>
<comment type="catalytic activity">
    <reaction evidence="1">
        <text>ATP + protein L-histidine = ADP + protein N-phospho-L-histidine.</text>
        <dbReference type="EC" id="2.7.13.3"/>
    </reaction>
</comment>
<keyword evidence="3" id="KW-0600">Photoreceptor protein</keyword>
<feature type="domain" description="PAS" evidence="16">
    <location>
        <begin position="15"/>
        <end position="60"/>
    </location>
</feature>
<dbReference type="PANTHER" id="PTHR41523:SF8">
    <property type="entry name" value="ETHYLENE RESPONSE SENSOR PROTEIN"/>
    <property type="match status" value="1"/>
</dbReference>